<dbReference type="Proteomes" id="UP000789920">
    <property type="component" value="Unassembled WGS sequence"/>
</dbReference>
<reference evidence="1" key="1">
    <citation type="submission" date="2021-06" db="EMBL/GenBank/DDBJ databases">
        <authorList>
            <person name="Kallberg Y."/>
            <person name="Tangrot J."/>
            <person name="Rosling A."/>
        </authorList>
    </citation>
    <scope>NUCLEOTIDE SEQUENCE</scope>
    <source>
        <strain evidence="1">MA461A</strain>
    </source>
</reference>
<sequence length="139" mass="15206">MAAGCYGGVPQPYQGPRGGLQRSPHQAISSRIQHALFLGSKGDNADYPLKSPTRRERGFIFIDLPLSPIQRLKTKRLASKEVVELSTTNSVMMGDLCHLVSIDTILLPSHASSVTRTRESCLEGTRFTTNLCSLIHVSI</sequence>
<proteinExistence type="predicted"/>
<organism evidence="1 2">
    <name type="scientific">Racocetra persica</name>
    <dbReference type="NCBI Taxonomy" id="160502"/>
    <lineage>
        <taxon>Eukaryota</taxon>
        <taxon>Fungi</taxon>
        <taxon>Fungi incertae sedis</taxon>
        <taxon>Mucoromycota</taxon>
        <taxon>Glomeromycotina</taxon>
        <taxon>Glomeromycetes</taxon>
        <taxon>Diversisporales</taxon>
        <taxon>Gigasporaceae</taxon>
        <taxon>Racocetra</taxon>
    </lineage>
</organism>
<dbReference type="EMBL" id="CAJVQC010002903">
    <property type="protein sequence ID" value="CAG8518790.1"/>
    <property type="molecule type" value="Genomic_DNA"/>
</dbReference>
<keyword evidence="2" id="KW-1185">Reference proteome</keyword>
<comment type="caution">
    <text evidence="1">The sequence shown here is derived from an EMBL/GenBank/DDBJ whole genome shotgun (WGS) entry which is preliminary data.</text>
</comment>
<protein>
    <submittedName>
        <fullName evidence="1">22244_t:CDS:1</fullName>
    </submittedName>
</protein>
<accession>A0ACA9L9U3</accession>
<evidence type="ECO:0000313" key="1">
    <source>
        <dbReference type="EMBL" id="CAG8518790.1"/>
    </source>
</evidence>
<gene>
    <name evidence="1" type="ORF">RPERSI_LOCUS2601</name>
</gene>
<evidence type="ECO:0000313" key="2">
    <source>
        <dbReference type="Proteomes" id="UP000789920"/>
    </source>
</evidence>
<name>A0ACA9L9U3_9GLOM</name>